<dbReference type="AlphaFoldDB" id="M7RBD7"/>
<accession>M7RBD7</accession>
<dbReference type="Pfam" id="PF05593">
    <property type="entry name" value="RHS_repeat"/>
    <property type="match status" value="1"/>
</dbReference>
<gene>
    <name evidence="1" type="ORF">A670_04177</name>
</gene>
<proteinExistence type="predicted"/>
<dbReference type="HOGENOM" id="CLU_1926086_0_0_6"/>
<evidence type="ECO:0000313" key="1">
    <source>
        <dbReference type="EMBL" id="EMR50639.1"/>
    </source>
</evidence>
<protein>
    <submittedName>
        <fullName evidence="1">RHS repeat protein</fullName>
    </submittedName>
</protein>
<sequence>MKNIRSGLSENSRKDLFGYHDRRGQLTKYTDCSGRTTAYDYDEGGNLMQVTDAEGKRWCGRGISGGLERMRRTSATAGRTFTSRSGCRGSILTTRRAALQSVQILCTGVWQVRQSGPDRAVRRIKSLPLSVESRHRYRSAGIVYM</sequence>
<dbReference type="InterPro" id="IPR006530">
    <property type="entry name" value="YD"/>
</dbReference>
<dbReference type="EMBL" id="APMR01000105">
    <property type="protein sequence ID" value="EMR50639.1"/>
    <property type="molecule type" value="Genomic_DNA"/>
</dbReference>
<reference evidence="1 2" key="1">
    <citation type="submission" date="2013-02" db="EMBL/GenBank/DDBJ databases">
        <authorList>
            <person name="McClelland M."/>
            <person name="Porwollik S."/>
            <person name="Desai P."/>
            <person name="Cheng P."/>
            <person name="Wollam A."/>
            <person name="Pepin K."/>
            <person name="Bhonagiri V."/>
            <person name="Fulton L."/>
            <person name="Fulton R."/>
            <person name="Delehaunty K."/>
            <person name="Fronick C."/>
            <person name="Godfrey J."/>
            <person name="Waligorski J."/>
            <person name="Appelbaum E."/>
            <person name="Tomlinson C."/>
            <person name="Warren W."/>
            <person name="Sodergren E."/>
            <person name="Weinstock G."/>
            <person name="Wilson R.K."/>
        </authorList>
    </citation>
    <scope>NUCLEOTIDE SEQUENCE [LARGE SCALE GENOMIC DNA]</scope>
    <source>
        <strain evidence="1 2">UC16</strain>
    </source>
</reference>
<organism evidence="1 2">
    <name type="scientific">Salmonella enterica subsp. enterica serovar Dublin str. UC16</name>
    <dbReference type="NCBI Taxonomy" id="1192688"/>
    <lineage>
        <taxon>Bacteria</taxon>
        <taxon>Pseudomonadati</taxon>
        <taxon>Pseudomonadota</taxon>
        <taxon>Gammaproteobacteria</taxon>
        <taxon>Enterobacterales</taxon>
        <taxon>Enterobacteriaceae</taxon>
        <taxon>Salmonella</taxon>
    </lineage>
</organism>
<dbReference type="Gene3D" id="2.180.10.10">
    <property type="entry name" value="RHS repeat-associated core"/>
    <property type="match status" value="1"/>
</dbReference>
<dbReference type="NCBIfam" id="TIGR01643">
    <property type="entry name" value="YD_repeat_2x"/>
    <property type="match status" value="1"/>
</dbReference>
<dbReference type="Proteomes" id="UP000013259">
    <property type="component" value="Unassembled WGS sequence"/>
</dbReference>
<name>M7RBD7_SALDU</name>
<comment type="caution">
    <text evidence="1">The sequence shown here is derived from an EMBL/GenBank/DDBJ whole genome shotgun (WGS) entry which is preliminary data.</text>
</comment>
<evidence type="ECO:0000313" key="2">
    <source>
        <dbReference type="Proteomes" id="UP000013259"/>
    </source>
</evidence>
<dbReference type="InterPro" id="IPR031325">
    <property type="entry name" value="RHS_repeat"/>
</dbReference>